<evidence type="ECO:0000256" key="3">
    <source>
        <dbReference type="ARBA" id="ARBA00001947"/>
    </source>
</evidence>
<evidence type="ECO:0000256" key="8">
    <source>
        <dbReference type="ARBA" id="ARBA00022801"/>
    </source>
</evidence>
<comment type="caution">
    <text evidence="10">The sequence shown here is derived from an EMBL/GenBank/DDBJ whole genome shotgun (WGS) entry which is preliminary data.</text>
</comment>
<keyword evidence="5 10" id="KW-0031">Aminopeptidase</keyword>
<evidence type="ECO:0000256" key="7">
    <source>
        <dbReference type="ARBA" id="ARBA00022723"/>
    </source>
</evidence>
<dbReference type="Gene3D" id="3.40.1830.10">
    <property type="entry name" value="Thermophilic metalloprotease (M29)"/>
    <property type="match status" value="1"/>
</dbReference>
<keyword evidence="9" id="KW-0482">Metalloprotease</keyword>
<comment type="cofactor">
    <cofactor evidence="3">
        <name>Zn(2+)</name>
        <dbReference type="ChEBI" id="CHEBI:29105"/>
    </cofactor>
</comment>
<dbReference type="InterPro" id="IPR000787">
    <property type="entry name" value="Peptidase_M29"/>
</dbReference>
<comment type="similarity">
    <text evidence="4">Belongs to the peptidase M29 family.</text>
</comment>
<dbReference type="InterPro" id="IPR052170">
    <property type="entry name" value="M29_Exopeptidase"/>
</dbReference>
<dbReference type="Pfam" id="PF02073">
    <property type="entry name" value="Peptidase_M29"/>
    <property type="match status" value="1"/>
</dbReference>
<evidence type="ECO:0000256" key="9">
    <source>
        <dbReference type="ARBA" id="ARBA00023049"/>
    </source>
</evidence>
<dbReference type="GO" id="GO:0046872">
    <property type="term" value="F:metal ion binding"/>
    <property type="evidence" value="ECO:0007669"/>
    <property type="project" value="UniProtKB-KW"/>
</dbReference>
<comment type="cofactor">
    <cofactor evidence="1">
        <name>Co(2+)</name>
        <dbReference type="ChEBI" id="CHEBI:48828"/>
    </cofactor>
</comment>
<evidence type="ECO:0000256" key="6">
    <source>
        <dbReference type="ARBA" id="ARBA00022670"/>
    </source>
</evidence>
<protein>
    <submittedName>
        <fullName evidence="10">Aminopeptidase PepS</fullName>
        <ecNumber evidence="10">3.4.11.-</ecNumber>
    </submittedName>
</protein>
<name>A0A644TCC7_9ZZZZ</name>
<evidence type="ECO:0000256" key="2">
    <source>
        <dbReference type="ARBA" id="ARBA00001946"/>
    </source>
</evidence>
<organism evidence="10">
    <name type="scientific">bioreactor metagenome</name>
    <dbReference type="NCBI Taxonomy" id="1076179"/>
    <lineage>
        <taxon>unclassified sequences</taxon>
        <taxon>metagenomes</taxon>
        <taxon>ecological metagenomes</taxon>
    </lineage>
</organism>
<comment type="cofactor">
    <cofactor evidence="2">
        <name>Mg(2+)</name>
        <dbReference type="ChEBI" id="CHEBI:18420"/>
    </cofactor>
</comment>
<evidence type="ECO:0000256" key="1">
    <source>
        <dbReference type="ARBA" id="ARBA00001941"/>
    </source>
</evidence>
<keyword evidence="8 10" id="KW-0378">Hydrolase</keyword>
<dbReference type="PANTHER" id="PTHR34448">
    <property type="entry name" value="AMINOPEPTIDASE"/>
    <property type="match status" value="1"/>
</dbReference>
<keyword evidence="6" id="KW-0645">Protease</keyword>
<dbReference type="AlphaFoldDB" id="A0A644TCC7"/>
<keyword evidence="7" id="KW-0479">Metal-binding</keyword>
<reference evidence="10" key="1">
    <citation type="submission" date="2019-08" db="EMBL/GenBank/DDBJ databases">
        <authorList>
            <person name="Kucharzyk K."/>
            <person name="Murdoch R.W."/>
            <person name="Higgins S."/>
            <person name="Loffler F."/>
        </authorList>
    </citation>
    <scope>NUCLEOTIDE SEQUENCE</scope>
</reference>
<dbReference type="GO" id="GO:0006508">
    <property type="term" value="P:proteolysis"/>
    <property type="evidence" value="ECO:0007669"/>
    <property type="project" value="UniProtKB-KW"/>
</dbReference>
<evidence type="ECO:0000256" key="5">
    <source>
        <dbReference type="ARBA" id="ARBA00022438"/>
    </source>
</evidence>
<dbReference type="GO" id="GO:0004177">
    <property type="term" value="F:aminopeptidase activity"/>
    <property type="evidence" value="ECO:0007669"/>
    <property type="project" value="UniProtKB-KW"/>
</dbReference>
<dbReference type="EMBL" id="VSSQ01000021">
    <property type="protein sequence ID" value="MPL63531.1"/>
    <property type="molecule type" value="Genomic_DNA"/>
</dbReference>
<dbReference type="EC" id="3.4.11.-" evidence="10"/>
<evidence type="ECO:0000313" key="10">
    <source>
        <dbReference type="EMBL" id="MPL63531.1"/>
    </source>
</evidence>
<dbReference type="GO" id="GO:0008237">
    <property type="term" value="F:metallopeptidase activity"/>
    <property type="evidence" value="ECO:0007669"/>
    <property type="project" value="UniProtKB-KW"/>
</dbReference>
<gene>
    <name evidence="10" type="primary">pepS_1</name>
    <name evidence="10" type="ORF">SDC9_09171</name>
</gene>
<dbReference type="PANTHER" id="PTHR34448:SF1">
    <property type="entry name" value="BLL6088 PROTEIN"/>
    <property type="match status" value="1"/>
</dbReference>
<sequence length="370" mass="41497">MDSRIDTLAKNLINYSTNLKPGEKILIEMFDDALPLAQSLIEETYKAGAIPFLSLKNNRLQRSLLRGATDEQMKLLGQWEASLMQDMDAYIGIRASENISELSDVSSEQMQTYQQLWQKPVHTDLRVPKTKWCVMRYPNGSMAQLANMSTEAFEDFYFKVCNLDYAKMAIAMDPLITLMQKTDKVRIIGPNTDLNFSIKDIPAVKCSGLRNIPDGEVYTAPVKHSVNGRIAYNTPAVYQGVTYENIVLEFADGKIIKATANHTGQINKVFNTDEGAKYIGEFALGVNPHINIPMKDTLFDEKIKGSFHFTPGSAYDTAFNGNKSAIHWDLVCIQNPEYGGGEIWFDGKLIRKDGKFVISELNGLNPENLI</sequence>
<accession>A0A644TCC7</accession>
<proteinExistence type="inferred from homology"/>
<dbReference type="SUPFAM" id="SSF144052">
    <property type="entry name" value="Thermophilic metalloprotease-like"/>
    <property type="match status" value="1"/>
</dbReference>
<evidence type="ECO:0000256" key="4">
    <source>
        <dbReference type="ARBA" id="ARBA00008236"/>
    </source>
</evidence>
<dbReference type="InterPro" id="IPR035097">
    <property type="entry name" value="M29_N-terminal"/>
</dbReference>